<dbReference type="GO" id="GO:0005654">
    <property type="term" value="C:nucleoplasm"/>
    <property type="evidence" value="ECO:0007669"/>
    <property type="project" value="TreeGrafter"/>
</dbReference>
<accession>A0A8B6DFU1</accession>
<dbReference type="EMBL" id="UYJE01003331">
    <property type="protein sequence ID" value="VDI18358.1"/>
    <property type="molecule type" value="Genomic_DNA"/>
</dbReference>
<evidence type="ECO:0000256" key="1">
    <source>
        <dbReference type="PROSITE-ProRule" id="PRU00024"/>
    </source>
</evidence>
<dbReference type="PANTHER" id="PTHR25462:SF305">
    <property type="entry name" value="RING-TYPE DOMAIN-CONTAINING PROTEIN"/>
    <property type="match status" value="1"/>
</dbReference>
<dbReference type="InterPro" id="IPR000315">
    <property type="entry name" value="Znf_B-box"/>
</dbReference>
<dbReference type="OrthoDB" id="6123834at2759"/>
<keyword evidence="1" id="KW-0863">Zinc-finger</keyword>
<keyword evidence="4" id="KW-1185">Reference proteome</keyword>
<dbReference type="Gene3D" id="3.30.160.60">
    <property type="entry name" value="Classic Zinc Finger"/>
    <property type="match status" value="1"/>
</dbReference>
<name>A0A8B6DFU1_MYTGA</name>
<dbReference type="Proteomes" id="UP000596742">
    <property type="component" value="Unassembled WGS sequence"/>
</dbReference>
<protein>
    <recommendedName>
        <fullName evidence="2">B box-type domain-containing protein</fullName>
    </recommendedName>
</protein>
<evidence type="ECO:0000259" key="2">
    <source>
        <dbReference type="PROSITE" id="PS50119"/>
    </source>
</evidence>
<dbReference type="AlphaFoldDB" id="A0A8B6DFU1"/>
<evidence type="ECO:0000313" key="4">
    <source>
        <dbReference type="Proteomes" id="UP000596742"/>
    </source>
</evidence>
<dbReference type="PROSITE" id="PS50119">
    <property type="entry name" value="ZF_BBOX"/>
    <property type="match status" value="1"/>
</dbReference>
<gene>
    <name evidence="3" type="ORF">MGAL_10B031923</name>
</gene>
<dbReference type="InterPro" id="IPR047153">
    <property type="entry name" value="TRIM45/56/19-like"/>
</dbReference>
<reference evidence="3" key="1">
    <citation type="submission" date="2018-11" db="EMBL/GenBank/DDBJ databases">
        <authorList>
            <person name="Alioto T."/>
            <person name="Alioto T."/>
        </authorList>
    </citation>
    <scope>NUCLEOTIDE SEQUENCE</scope>
</reference>
<sequence>MDHLTFQQEIIQGLIGQHREGQTRPGRRCLLQSTRLTARHFIEWIPNKRRMRCAVCSCKENRFSGTRIRTWCPDCGVGLCGYPSTRLTRLSKESPSTTEISPTLTSSPQTSIEKCVFCGNKGIYFCYDCKSAFCKPCRDTHDKPLPSKKHIVTDLKSVNPSAVKLMCELHKSEYTFYCIPCNTLVCNICITSDHKEHGMSGILEKSDEIKRLAHTKLSDMKDQLQRISKLAEKTKMVHIPKLDEESGIAIARIGSIGKELQKLIETKIDMKVDEVQDATHWKKEELQSVLKNKERIYRKQTAVYESLETLLSEEHAVSFLVSYQTLKRDMCDLTGEAKDDIEPHPIKIPDLKGFLDETISSLQEYRQRLDSYLILKIKHLEKLNTNAYY</sequence>
<organism evidence="3 4">
    <name type="scientific">Mytilus galloprovincialis</name>
    <name type="common">Mediterranean mussel</name>
    <dbReference type="NCBI Taxonomy" id="29158"/>
    <lineage>
        <taxon>Eukaryota</taxon>
        <taxon>Metazoa</taxon>
        <taxon>Spiralia</taxon>
        <taxon>Lophotrochozoa</taxon>
        <taxon>Mollusca</taxon>
        <taxon>Bivalvia</taxon>
        <taxon>Autobranchia</taxon>
        <taxon>Pteriomorphia</taxon>
        <taxon>Mytilida</taxon>
        <taxon>Mytiloidea</taxon>
        <taxon>Mytilidae</taxon>
        <taxon>Mytilinae</taxon>
        <taxon>Mytilus</taxon>
    </lineage>
</organism>
<dbReference type="SMART" id="SM00336">
    <property type="entry name" value="BBOX"/>
    <property type="match status" value="2"/>
</dbReference>
<dbReference type="SUPFAM" id="SSF57845">
    <property type="entry name" value="B-box zinc-binding domain"/>
    <property type="match status" value="1"/>
</dbReference>
<proteinExistence type="predicted"/>
<dbReference type="CDD" id="cd19757">
    <property type="entry name" value="Bbox1"/>
    <property type="match status" value="1"/>
</dbReference>
<evidence type="ECO:0000313" key="3">
    <source>
        <dbReference type="EMBL" id="VDI18358.1"/>
    </source>
</evidence>
<dbReference type="GO" id="GO:0061630">
    <property type="term" value="F:ubiquitin protein ligase activity"/>
    <property type="evidence" value="ECO:0007669"/>
    <property type="project" value="TreeGrafter"/>
</dbReference>
<dbReference type="Pfam" id="PF00643">
    <property type="entry name" value="zf-B_box"/>
    <property type="match status" value="1"/>
</dbReference>
<dbReference type="GO" id="GO:0008270">
    <property type="term" value="F:zinc ion binding"/>
    <property type="evidence" value="ECO:0007669"/>
    <property type="project" value="UniProtKB-KW"/>
</dbReference>
<dbReference type="PANTHER" id="PTHR25462">
    <property type="entry name" value="BONUS, ISOFORM C-RELATED"/>
    <property type="match status" value="1"/>
</dbReference>
<keyword evidence="1" id="KW-0862">Zinc</keyword>
<comment type="caution">
    <text evidence="3">The sequence shown here is derived from an EMBL/GenBank/DDBJ whole genome shotgun (WGS) entry which is preliminary data.</text>
</comment>
<feature type="domain" description="B box-type" evidence="2">
    <location>
        <begin position="162"/>
        <end position="202"/>
    </location>
</feature>
<keyword evidence="1" id="KW-0479">Metal-binding</keyword>